<accession>L8WJV3</accession>
<dbReference type="Proteomes" id="UP000011668">
    <property type="component" value="Unassembled WGS sequence"/>
</dbReference>
<sequence>MQPAGVALKRKIKLSVAHTAWACGDLAPPARCLDLAQDKFGKDQLQRTISPPFLYDLDELLPS</sequence>
<dbReference type="AlphaFoldDB" id="L8WJV3"/>
<organism evidence="1 2">
    <name type="scientific">Thanatephorus cucumeris (strain AG1-IA)</name>
    <name type="common">Rice sheath blight fungus</name>
    <name type="synonym">Rhizoctonia solani</name>
    <dbReference type="NCBI Taxonomy" id="983506"/>
    <lineage>
        <taxon>Eukaryota</taxon>
        <taxon>Fungi</taxon>
        <taxon>Dikarya</taxon>
        <taxon>Basidiomycota</taxon>
        <taxon>Agaricomycotina</taxon>
        <taxon>Agaricomycetes</taxon>
        <taxon>Cantharellales</taxon>
        <taxon>Ceratobasidiaceae</taxon>
        <taxon>Rhizoctonia</taxon>
        <taxon>Rhizoctonia solani AG-1</taxon>
    </lineage>
</organism>
<evidence type="ECO:0000313" key="2">
    <source>
        <dbReference type="Proteomes" id="UP000011668"/>
    </source>
</evidence>
<dbReference type="EMBL" id="AFRT01002870">
    <property type="protein sequence ID" value="ELU37093.1"/>
    <property type="molecule type" value="Genomic_DNA"/>
</dbReference>
<comment type="caution">
    <text evidence="1">The sequence shown here is derived from an EMBL/GenBank/DDBJ whole genome shotgun (WGS) entry which is preliminary data.</text>
</comment>
<evidence type="ECO:0000313" key="1">
    <source>
        <dbReference type="EMBL" id="ELU37093.1"/>
    </source>
</evidence>
<gene>
    <name evidence="1" type="ORF">AG1IA_08879</name>
</gene>
<protein>
    <submittedName>
        <fullName evidence="1">Uncharacterized protein</fullName>
    </submittedName>
</protein>
<dbReference type="HOGENOM" id="CLU_2887409_0_0_1"/>
<reference evidence="1 2" key="1">
    <citation type="journal article" date="2013" name="Nat. Commun.">
        <title>The evolution and pathogenic mechanisms of the rice sheath blight pathogen.</title>
        <authorList>
            <person name="Zheng A."/>
            <person name="Lin R."/>
            <person name="Xu L."/>
            <person name="Qin P."/>
            <person name="Tang C."/>
            <person name="Ai P."/>
            <person name="Zhang D."/>
            <person name="Liu Y."/>
            <person name="Sun Z."/>
            <person name="Feng H."/>
            <person name="Wang Y."/>
            <person name="Chen Y."/>
            <person name="Liang X."/>
            <person name="Fu R."/>
            <person name="Li Q."/>
            <person name="Zhang J."/>
            <person name="Yu X."/>
            <person name="Xie Z."/>
            <person name="Ding L."/>
            <person name="Guan P."/>
            <person name="Tang J."/>
            <person name="Liang Y."/>
            <person name="Wang S."/>
            <person name="Deng Q."/>
            <person name="Li S."/>
            <person name="Zhu J."/>
            <person name="Wang L."/>
            <person name="Liu H."/>
            <person name="Li P."/>
        </authorList>
    </citation>
    <scope>NUCLEOTIDE SEQUENCE [LARGE SCALE GENOMIC DNA]</scope>
    <source>
        <strain evidence="2">AG-1 IA</strain>
    </source>
</reference>
<keyword evidence="2" id="KW-1185">Reference proteome</keyword>
<proteinExistence type="predicted"/>
<name>L8WJV3_THACA</name>